<accession>A0A0L0QQV4</accession>
<dbReference type="SUPFAM" id="SSF47413">
    <property type="entry name" value="lambda repressor-like DNA-binding domains"/>
    <property type="match status" value="1"/>
</dbReference>
<keyword evidence="5" id="KW-1185">Reference proteome</keyword>
<evidence type="ECO:0000256" key="1">
    <source>
        <dbReference type="ARBA" id="ARBA00023015"/>
    </source>
</evidence>
<dbReference type="InterPro" id="IPR028082">
    <property type="entry name" value="Peripla_BP_I"/>
</dbReference>
<dbReference type="PANTHER" id="PTHR30146">
    <property type="entry name" value="LACI-RELATED TRANSCRIPTIONAL REPRESSOR"/>
    <property type="match status" value="1"/>
</dbReference>
<protein>
    <submittedName>
        <fullName evidence="4">LacI family transcriptional regulator</fullName>
    </submittedName>
</protein>
<reference evidence="5" key="1">
    <citation type="submission" date="2015-07" db="EMBL/GenBank/DDBJ databases">
        <title>Fjat-10053 dsm26.</title>
        <authorList>
            <person name="Liu B."/>
            <person name="Wang J."/>
            <person name="Zhu Y."/>
            <person name="Liu G."/>
            <person name="Chen Q."/>
            <person name="Chen Z."/>
            <person name="Lan J."/>
            <person name="Che J."/>
            <person name="Ge C."/>
            <person name="Shi H."/>
            <person name="Pan Z."/>
            <person name="Liu X."/>
        </authorList>
    </citation>
    <scope>NUCLEOTIDE SEQUENCE [LARGE SCALE GENOMIC DNA]</scope>
    <source>
        <strain evidence="5">DSM 26</strain>
    </source>
</reference>
<comment type="caution">
    <text evidence="4">The sequence shown here is derived from an EMBL/GenBank/DDBJ whole genome shotgun (WGS) entry which is preliminary data.</text>
</comment>
<evidence type="ECO:0000313" key="5">
    <source>
        <dbReference type="Proteomes" id="UP000036780"/>
    </source>
</evidence>
<keyword evidence="2" id="KW-0238">DNA-binding</keyword>
<dbReference type="PROSITE" id="PS50932">
    <property type="entry name" value="HTH_LACI_2"/>
    <property type="match status" value="1"/>
</dbReference>
<dbReference type="PATRIC" id="fig|1473.5.peg.1619"/>
<dbReference type="SUPFAM" id="SSF53822">
    <property type="entry name" value="Periplasmic binding protein-like I"/>
    <property type="match status" value="1"/>
</dbReference>
<dbReference type="Pfam" id="PF00356">
    <property type="entry name" value="LacI"/>
    <property type="match status" value="1"/>
</dbReference>
<dbReference type="PANTHER" id="PTHR30146:SF109">
    <property type="entry name" value="HTH-TYPE TRANSCRIPTIONAL REGULATOR GALS"/>
    <property type="match status" value="1"/>
</dbReference>
<dbReference type="Pfam" id="PF13377">
    <property type="entry name" value="Peripla_BP_3"/>
    <property type="match status" value="1"/>
</dbReference>
<sequence>MVTIKDVAKATGVSPSTVSRVIADNPRISLDTKKKVRKAMKELGYHPNVNARNLVAKSTKTIGVVMPSSADKSLQNPFFPEVLRGIGTITHDLQYSMMLSSGGTEEEMFAEVERMVYGSYVDGIILLYSRMNDRITDFLRTKGFPFVMVGKPYDHVNEITHVDNDNFKAGKEITNYLIEQGHERIAFIGGSRDLIVTMDRENGYEAALKEAKLPVSDAYSIHSEFLKSGGREAVEQLLQLEHPPTGIVVSDDLMSLGVLSTLEELGYDVPNDISLVSFNNVYLSELTSPALTTVDIQIYQLGAQSAKALIEKTQSDFAPEKRIIIPHQIVYRDSVTSK</sequence>
<dbReference type="EMBL" id="LGTO01000007">
    <property type="protein sequence ID" value="KNE20936.1"/>
    <property type="molecule type" value="Genomic_DNA"/>
</dbReference>
<organism evidence="4 5">
    <name type="scientific">Virgibacillus pantothenticus</name>
    <dbReference type="NCBI Taxonomy" id="1473"/>
    <lineage>
        <taxon>Bacteria</taxon>
        <taxon>Bacillati</taxon>
        <taxon>Bacillota</taxon>
        <taxon>Bacilli</taxon>
        <taxon>Bacillales</taxon>
        <taxon>Bacillaceae</taxon>
        <taxon>Virgibacillus</taxon>
    </lineage>
</organism>
<dbReference type="AlphaFoldDB" id="A0A0L0QQV4"/>
<evidence type="ECO:0000256" key="3">
    <source>
        <dbReference type="ARBA" id="ARBA00023163"/>
    </source>
</evidence>
<dbReference type="GeneID" id="66871229"/>
<dbReference type="GO" id="GO:0000976">
    <property type="term" value="F:transcription cis-regulatory region binding"/>
    <property type="evidence" value="ECO:0007669"/>
    <property type="project" value="TreeGrafter"/>
</dbReference>
<dbReference type="PROSITE" id="PS00356">
    <property type="entry name" value="HTH_LACI_1"/>
    <property type="match status" value="1"/>
</dbReference>
<dbReference type="InterPro" id="IPR046335">
    <property type="entry name" value="LacI/GalR-like_sensor"/>
</dbReference>
<dbReference type="InterPro" id="IPR000843">
    <property type="entry name" value="HTH_LacI"/>
</dbReference>
<dbReference type="CDD" id="cd06294">
    <property type="entry name" value="PBP1_MalR-like"/>
    <property type="match status" value="1"/>
</dbReference>
<dbReference type="Gene3D" id="1.10.260.40">
    <property type="entry name" value="lambda repressor-like DNA-binding domains"/>
    <property type="match status" value="1"/>
</dbReference>
<proteinExistence type="predicted"/>
<dbReference type="CDD" id="cd01392">
    <property type="entry name" value="HTH_LacI"/>
    <property type="match status" value="1"/>
</dbReference>
<keyword evidence="3" id="KW-0804">Transcription</keyword>
<dbReference type="InterPro" id="IPR010982">
    <property type="entry name" value="Lambda_DNA-bd_dom_sf"/>
</dbReference>
<dbReference type="Proteomes" id="UP000036780">
    <property type="component" value="Unassembled WGS sequence"/>
</dbReference>
<dbReference type="OrthoDB" id="9788209at2"/>
<evidence type="ECO:0000313" key="4">
    <source>
        <dbReference type="EMBL" id="KNE20936.1"/>
    </source>
</evidence>
<name>A0A0L0QQV4_VIRPA</name>
<dbReference type="SMART" id="SM00354">
    <property type="entry name" value="HTH_LACI"/>
    <property type="match status" value="1"/>
</dbReference>
<dbReference type="GO" id="GO:0003700">
    <property type="term" value="F:DNA-binding transcription factor activity"/>
    <property type="evidence" value="ECO:0007669"/>
    <property type="project" value="TreeGrafter"/>
</dbReference>
<dbReference type="RefSeq" id="WP_050353501.1">
    <property type="nucleotide sequence ID" value="NZ_BOSN01000008.1"/>
</dbReference>
<gene>
    <name evidence="4" type="ORF">AFK71_14840</name>
</gene>
<evidence type="ECO:0000256" key="2">
    <source>
        <dbReference type="ARBA" id="ARBA00023125"/>
    </source>
</evidence>
<keyword evidence="1" id="KW-0805">Transcription regulation</keyword>
<dbReference type="Gene3D" id="3.40.50.2300">
    <property type="match status" value="2"/>
</dbReference>